<dbReference type="InterPro" id="IPR021109">
    <property type="entry name" value="Peptidase_aspartic_dom_sf"/>
</dbReference>
<protein>
    <recommendedName>
        <fullName evidence="3">Signal protein PDZ</fullName>
    </recommendedName>
</protein>
<organism evidence="1 2">
    <name type="scientific">Thalassotalea litorea</name>
    <dbReference type="NCBI Taxonomy" id="2020715"/>
    <lineage>
        <taxon>Bacteria</taxon>
        <taxon>Pseudomonadati</taxon>
        <taxon>Pseudomonadota</taxon>
        <taxon>Gammaproteobacteria</taxon>
        <taxon>Alteromonadales</taxon>
        <taxon>Colwelliaceae</taxon>
        <taxon>Thalassotalea</taxon>
    </lineage>
</organism>
<dbReference type="AlphaFoldDB" id="A0A5R9ITT6"/>
<evidence type="ECO:0000313" key="1">
    <source>
        <dbReference type="EMBL" id="TLU65348.1"/>
    </source>
</evidence>
<proteinExistence type="predicted"/>
<comment type="caution">
    <text evidence="1">The sequence shown here is derived from an EMBL/GenBank/DDBJ whole genome shotgun (WGS) entry which is preliminary data.</text>
</comment>
<evidence type="ECO:0008006" key="3">
    <source>
        <dbReference type="Google" id="ProtNLM"/>
    </source>
</evidence>
<dbReference type="EMBL" id="VCBC01000007">
    <property type="protein sequence ID" value="TLU65348.1"/>
    <property type="molecule type" value="Genomic_DNA"/>
</dbReference>
<dbReference type="OrthoDB" id="3521766at2"/>
<evidence type="ECO:0000313" key="2">
    <source>
        <dbReference type="Proteomes" id="UP000307790"/>
    </source>
</evidence>
<keyword evidence="2" id="KW-1185">Reference proteome</keyword>
<sequence length="292" mass="33182">MFLTLLIVFTTVDKAQAQWQPFELVNGKVVIDIHLNGIPAKAIIDSGQNFHAISTDFSERYPENLKVERNKGYFVDISGPVKTPVFTSVKAKLFGADLELQYIPKVNINDADFILGLSFFKGLILQIDYPNKRLQMVPRSAIDLKSVANIEMRPEQNSTLPAIKVQVNGESTWVVLDTGYEKGLFLKRNFVIDNNLVESDVEKVEINSLTDSFYVEQFSINTLNIANYELENILSQIPLENQAAHIYQKRSRFNPDKLKRGVKTSGKLGYDVLKHFILTIDFKHYNAHLWAG</sequence>
<name>A0A5R9ITT6_9GAMM</name>
<gene>
    <name evidence="1" type="ORF">FE810_08665</name>
</gene>
<dbReference type="RefSeq" id="WP_138319651.1">
    <property type="nucleotide sequence ID" value="NZ_VCBC01000007.1"/>
</dbReference>
<accession>A0A5R9ITT6</accession>
<dbReference type="SUPFAM" id="SSF50630">
    <property type="entry name" value="Acid proteases"/>
    <property type="match status" value="1"/>
</dbReference>
<dbReference type="Gene3D" id="2.40.70.10">
    <property type="entry name" value="Acid Proteases"/>
    <property type="match status" value="2"/>
</dbReference>
<reference evidence="1 2" key="1">
    <citation type="submission" date="2019-05" db="EMBL/GenBank/DDBJ databases">
        <title>Genome sequences of Thalassotalea litorea 1K03283.</title>
        <authorList>
            <person name="Zhang D."/>
        </authorList>
    </citation>
    <scope>NUCLEOTIDE SEQUENCE [LARGE SCALE GENOMIC DNA]</scope>
    <source>
        <strain evidence="1 2">MCCC 1K03283</strain>
    </source>
</reference>
<dbReference type="Proteomes" id="UP000307790">
    <property type="component" value="Unassembled WGS sequence"/>
</dbReference>